<name>A0A6C7E6H7_ILUCY</name>
<keyword evidence="3" id="KW-0804">Transcription</keyword>
<dbReference type="Pfam" id="PF12833">
    <property type="entry name" value="HTH_18"/>
    <property type="match status" value="1"/>
</dbReference>
<proteinExistence type="predicted"/>
<keyword evidence="1" id="KW-0805">Transcription regulation</keyword>
<evidence type="ECO:0000256" key="3">
    <source>
        <dbReference type="ARBA" id="ARBA00023163"/>
    </source>
</evidence>
<dbReference type="KEGG" id="aym:YM304_05450"/>
<accession>A0A6C7E6H7</accession>
<dbReference type="OrthoDB" id="5241536at2"/>
<dbReference type="SMART" id="SM00342">
    <property type="entry name" value="HTH_ARAC"/>
    <property type="match status" value="1"/>
</dbReference>
<dbReference type="Gene3D" id="1.10.10.60">
    <property type="entry name" value="Homeodomain-like"/>
    <property type="match status" value="1"/>
</dbReference>
<dbReference type="PANTHER" id="PTHR47894">
    <property type="entry name" value="HTH-TYPE TRANSCRIPTIONAL REGULATOR GADX"/>
    <property type="match status" value="1"/>
</dbReference>
<dbReference type="SUPFAM" id="SSF46689">
    <property type="entry name" value="Homeodomain-like"/>
    <property type="match status" value="1"/>
</dbReference>
<evidence type="ECO:0000313" key="6">
    <source>
        <dbReference type="Proteomes" id="UP000011863"/>
    </source>
</evidence>
<organism evidence="5 6">
    <name type="scientific">Ilumatobacter coccineus (strain NBRC 103263 / KCTC 29153 / YM16-304)</name>
    <dbReference type="NCBI Taxonomy" id="1313172"/>
    <lineage>
        <taxon>Bacteria</taxon>
        <taxon>Bacillati</taxon>
        <taxon>Actinomycetota</taxon>
        <taxon>Acidimicrobiia</taxon>
        <taxon>Acidimicrobiales</taxon>
        <taxon>Ilumatobacteraceae</taxon>
        <taxon>Ilumatobacter</taxon>
    </lineage>
</organism>
<dbReference type="PROSITE" id="PS01124">
    <property type="entry name" value="HTH_ARAC_FAMILY_2"/>
    <property type="match status" value="1"/>
</dbReference>
<feature type="domain" description="HTH araC/xylS-type" evidence="4">
    <location>
        <begin position="231"/>
        <end position="329"/>
    </location>
</feature>
<gene>
    <name evidence="5" type="ORF">YM304_05450</name>
</gene>
<dbReference type="Pfam" id="PF12625">
    <property type="entry name" value="Arabinose_bd"/>
    <property type="match status" value="1"/>
</dbReference>
<dbReference type="Proteomes" id="UP000011863">
    <property type="component" value="Chromosome"/>
</dbReference>
<dbReference type="PANTHER" id="PTHR47894:SF4">
    <property type="entry name" value="HTH-TYPE TRANSCRIPTIONAL REGULATOR GADX"/>
    <property type="match status" value="1"/>
</dbReference>
<dbReference type="EMBL" id="AP012057">
    <property type="protein sequence ID" value="BAN00859.1"/>
    <property type="molecule type" value="Genomic_DNA"/>
</dbReference>
<dbReference type="AlphaFoldDB" id="A0A6C7E6H7"/>
<dbReference type="PRINTS" id="PR00032">
    <property type="entry name" value="HTHARAC"/>
</dbReference>
<keyword evidence="2" id="KW-0238">DNA-binding</keyword>
<keyword evidence="6" id="KW-1185">Reference proteome</keyword>
<dbReference type="GO" id="GO:0000976">
    <property type="term" value="F:transcription cis-regulatory region binding"/>
    <property type="evidence" value="ECO:0007669"/>
    <property type="project" value="TreeGrafter"/>
</dbReference>
<evidence type="ECO:0000256" key="1">
    <source>
        <dbReference type="ARBA" id="ARBA00023015"/>
    </source>
</evidence>
<dbReference type="InterPro" id="IPR020449">
    <property type="entry name" value="Tscrpt_reg_AraC-type_HTH"/>
</dbReference>
<evidence type="ECO:0000256" key="2">
    <source>
        <dbReference type="ARBA" id="ARBA00023125"/>
    </source>
</evidence>
<dbReference type="GO" id="GO:0003700">
    <property type="term" value="F:DNA-binding transcription factor activity"/>
    <property type="evidence" value="ECO:0007669"/>
    <property type="project" value="InterPro"/>
</dbReference>
<reference evidence="5 6" key="1">
    <citation type="journal article" date="2013" name="Int. J. Syst. Evol. Microbiol.">
        <title>Ilumatobacter nonamiense sp. nov. and Ilumatobacter coccineum sp. nov., isolated from seashore sand.</title>
        <authorList>
            <person name="Matsumoto A."/>
            <person name="Kasai H."/>
            <person name="Matsuo Y."/>
            <person name="Shizuri Y."/>
            <person name="Ichikawa N."/>
            <person name="Fujita N."/>
            <person name="Omura S."/>
            <person name="Takahashi Y."/>
        </authorList>
    </citation>
    <scope>NUCLEOTIDE SEQUENCE [LARGE SCALE GENOMIC DNA]</scope>
    <source>
        <strain evidence="6">NBRC 103263 / KCTC 29153 / YM16-304</strain>
    </source>
</reference>
<evidence type="ECO:0000259" key="4">
    <source>
        <dbReference type="PROSITE" id="PS01124"/>
    </source>
</evidence>
<protein>
    <submittedName>
        <fullName evidence="5">Putative AraC family transcriptional regulator</fullName>
    </submittedName>
</protein>
<dbReference type="InterPro" id="IPR018060">
    <property type="entry name" value="HTH_AraC"/>
</dbReference>
<sequence length="331" mass="36230">MASVGTPVVRRMIDVADSRHGRDDLLASVGLPPGEPDVGWAGEAVDEGAYYALLERIADDDPDFPFRYGRALRPDDLGALGLALKTAATIESALERLRRYVLVLSDTLEYEFVDSADGRAFALVGRPHHRRGAAIANECALSAVVSMLRSIIGDPIAPSLVELQHAGPDDDRHHREYFGCRVRFDAPTNSIHLPHALLARRTLLADDGLSSYLLARLDDLAARKATRSIVDDVRAAITDALPDGQPSKSRVARRLGLSERTLHRHLTDQGETFQAIATRARREAAESLLTTSRHSIVDIAFLTGFADQTSFTRAFKRWTGTTPAAFRSRSS</sequence>
<evidence type="ECO:0000313" key="5">
    <source>
        <dbReference type="EMBL" id="BAN00859.1"/>
    </source>
</evidence>
<dbReference type="InterPro" id="IPR009057">
    <property type="entry name" value="Homeodomain-like_sf"/>
</dbReference>
<dbReference type="InterPro" id="IPR032687">
    <property type="entry name" value="AraC-type_N"/>
</dbReference>
<dbReference type="RefSeq" id="WP_015440107.1">
    <property type="nucleotide sequence ID" value="NC_020520.1"/>
</dbReference>
<dbReference type="GO" id="GO:0005829">
    <property type="term" value="C:cytosol"/>
    <property type="evidence" value="ECO:0007669"/>
    <property type="project" value="TreeGrafter"/>
</dbReference>